<evidence type="ECO:0000313" key="4">
    <source>
        <dbReference type="Proteomes" id="UP000046090"/>
    </source>
</evidence>
<comment type="pathway">
    <text evidence="1">Cofactor biosynthesis; riboflavin biosynthesis.</text>
</comment>
<reference evidence="4" key="1">
    <citation type="submission" date="2014-12" db="EMBL/GenBank/DDBJ databases">
        <authorList>
            <person name="Smet A."/>
        </authorList>
    </citation>
    <scope>NUCLEOTIDE SEQUENCE [LARGE SCALE GENOMIC DNA]</scope>
</reference>
<dbReference type="Pfam" id="PF00383">
    <property type="entry name" value="dCMP_cyt_deam_1"/>
    <property type="match status" value="1"/>
</dbReference>
<keyword evidence="3" id="KW-0560">Oxidoreductase</keyword>
<dbReference type="GO" id="GO:0009231">
    <property type="term" value="P:riboflavin biosynthetic process"/>
    <property type="evidence" value="ECO:0007669"/>
    <property type="project" value="UniProtKB-UniPathway"/>
</dbReference>
<dbReference type="CDD" id="cd01284">
    <property type="entry name" value="Riboflavin_deaminase-reductase"/>
    <property type="match status" value="1"/>
</dbReference>
<dbReference type="PROSITE" id="PS51747">
    <property type="entry name" value="CYT_DCMP_DEAMINASES_2"/>
    <property type="match status" value="1"/>
</dbReference>
<evidence type="ECO:0000259" key="2">
    <source>
        <dbReference type="PROSITE" id="PS51747"/>
    </source>
</evidence>
<accession>A0A0K2YA05</accession>
<keyword evidence="4" id="KW-1185">Reference proteome</keyword>
<gene>
    <name evidence="3" type="ORF">HHE01_08180</name>
</gene>
<dbReference type="Gene3D" id="3.40.430.10">
    <property type="entry name" value="Dihydrofolate Reductase, subunit A"/>
    <property type="match status" value="1"/>
</dbReference>
<dbReference type="AlphaFoldDB" id="A0A0K2YA05"/>
<evidence type="ECO:0000313" key="3">
    <source>
        <dbReference type="EMBL" id="CRI35017.1"/>
    </source>
</evidence>
<keyword evidence="3" id="KW-0378">Hydrolase</keyword>
<sequence length="340" mass="37257">MLFEIVMRACIERAWQSQTLALPNPSVACALLSPTNEVLALQAHSKAHTPHAEVLALRQAFNALSPAPMPAHLDPLDKEANYRFLAQNHSGLFKDCTLVVTLEPCNHFGKTPPCAALLEQVHPKRVVVGTLEPSKKAQGGLKRLKQAGVEVLSGVLEKACSDLLTPFTCLENKGAFNLFKIATRLDGSYLGKISDQESQIFTHNQRTVANHLIISGKSVRLDRPTLNTRLATPPYQGLCHAAILTRNTSPFDPTIPLFGVKGRRVQVCHEVKQLPLKQGFNVIEGGWGLFESLRDHIDMLLIHTNASLQEGAQGLACHCTQGFKPLHSQILGQDMLAWLA</sequence>
<proteinExistence type="predicted"/>
<dbReference type="EC" id="1.1.1.193" evidence="3"/>
<dbReference type="PANTHER" id="PTHR11079">
    <property type="entry name" value="CYTOSINE DEAMINASE FAMILY MEMBER"/>
    <property type="match status" value="1"/>
</dbReference>
<dbReference type="EMBL" id="CDMK01000002">
    <property type="protein sequence ID" value="CRI35017.1"/>
    <property type="molecule type" value="Genomic_DNA"/>
</dbReference>
<dbReference type="SUPFAM" id="SSF53597">
    <property type="entry name" value="Dihydrofolate reductase-like"/>
    <property type="match status" value="1"/>
</dbReference>
<dbReference type="InterPro" id="IPR002125">
    <property type="entry name" value="CMP_dCMP_dom"/>
</dbReference>
<name>A0A0K2YA05_HELHE</name>
<organism evidence="3 4">
    <name type="scientific">Helicobacter heilmannii</name>
    <dbReference type="NCBI Taxonomy" id="35817"/>
    <lineage>
        <taxon>Bacteria</taxon>
        <taxon>Pseudomonadati</taxon>
        <taxon>Campylobacterota</taxon>
        <taxon>Epsilonproteobacteria</taxon>
        <taxon>Campylobacterales</taxon>
        <taxon>Helicobacteraceae</taxon>
        <taxon>Helicobacter</taxon>
    </lineage>
</organism>
<evidence type="ECO:0000256" key="1">
    <source>
        <dbReference type="ARBA" id="ARBA00005104"/>
    </source>
</evidence>
<dbReference type="GO" id="GO:0008703">
    <property type="term" value="F:5-amino-6-(5-phosphoribosylamino)uracil reductase activity"/>
    <property type="evidence" value="ECO:0007669"/>
    <property type="project" value="UniProtKB-EC"/>
</dbReference>
<dbReference type="UniPathway" id="UPA00275"/>
<dbReference type="GO" id="GO:0008835">
    <property type="term" value="F:diaminohydroxyphosphoribosylaminopyrimidine deaminase activity"/>
    <property type="evidence" value="ECO:0007669"/>
    <property type="project" value="UniProtKB-EC"/>
</dbReference>
<dbReference type="PANTHER" id="PTHR11079:SF162">
    <property type="entry name" value="RIBOFLAVIN BIOSYNTHESIS PROTEIN PYRD, CHLOROPLASTIC"/>
    <property type="match status" value="1"/>
</dbReference>
<dbReference type="Gene3D" id="3.40.140.10">
    <property type="entry name" value="Cytidine Deaminase, domain 2"/>
    <property type="match status" value="1"/>
</dbReference>
<feature type="domain" description="CMP/dCMP-type deaminase" evidence="2">
    <location>
        <begin position="1"/>
        <end position="152"/>
    </location>
</feature>
<protein>
    <submittedName>
        <fullName evidence="3">Diaminohydroxyphosphoribosylaminopyrimidine deaminase / 5-amino-6-(5-phosphoribosylamino)uracil reductase</fullName>
        <ecNumber evidence="3">1.1.1.193</ecNumber>
        <ecNumber evidence="3">3.5.4.26</ecNumber>
    </submittedName>
</protein>
<dbReference type="EC" id="3.5.4.26" evidence="3"/>
<dbReference type="InterPro" id="IPR016193">
    <property type="entry name" value="Cytidine_deaminase-like"/>
</dbReference>
<dbReference type="SUPFAM" id="SSF53927">
    <property type="entry name" value="Cytidine deaminase-like"/>
    <property type="match status" value="1"/>
</dbReference>
<dbReference type="InterPro" id="IPR004794">
    <property type="entry name" value="Eubact_RibD"/>
</dbReference>
<dbReference type="NCBIfam" id="TIGR00326">
    <property type="entry name" value="eubact_ribD"/>
    <property type="match status" value="1"/>
</dbReference>
<dbReference type="InterPro" id="IPR024072">
    <property type="entry name" value="DHFR-like_dom_sf"/>
</dbReference>
<dbReference type="Proteomes" id="UP000046090">
    <property type="component" value="Unassembled WGS sequence"/>
</dbReference>